<dbReference type="ExpressionAtlas" id="M8BGQ2">
    <property type="expression patterns" value="baseline"/>
</dbReference>
<dbReference type="InterPro" id="IPR001810">
    <property type="entry name" value="F-box_dom"/>
</dbReference>
<protein>
    <recommendedName>
        <fullName evidence="1">F-box domain-containing protein</fullName>
    </recommendedName>
</protein>
<evidence type="ECO:0000259" key="1">
    <source>
        <dbReference type="Pfam" id="PF00646"/>
    </source>
</evidence>
<dbReference type="InterPro" id="IPR036047">
    <property type="entry name" value="F-box-like_dom_sf"/>
</dbReference>
<dbReference type="PANTHER" id="PTHR32133">
    <property type="entry name" value="OS07G0120400 PROTEIN"/>
    <property type="match status" value="1"/>
</dbReference>
<proteinExistence type="predicted"/>
<dbReference type="AlphaFoldDB" id="M8BGQ2"/>
<reference evidence="2" key="1">
    <citation type="submission" date="2015-06" db="UniProtKB">
        <authorList>
            <consortium name="EnsemblPlants"/>
        </authorList>
    </citation>
    <scope>IDENTIFICATION</scope>
</reference>
<feature type="domain" description="F-box" evidence="1">
    <location>
        <begin position="2"/>
        <end position="41"/>
    </location>
</feature>
<dbReference type="Pfam" id="PF00646">
    <property type="entry name" value="F-box"/>
    <property type="match status" value="1"/>
</dbReference>
<dbReference type="SUPFAM" id="SSF81383">
    <property type="entry name" value="F-box domain"/>
    <property type="match status" value="1"/>
</dbReference>
<name>M8BGQ2_AEGTA</name>
<sequence>MPQLPDELVEEIFLRLPKDEPAALVRASLASKPWLALLTGPAFRGRYREFHDAPPRRGFLYSRADGSGHKGDPAPRLVSTSKFGARIPDFASTDPDFDLIAWDCRHGRVLLGDAYFSPRLLVVWDAMTGCTRQLVGLEYFNEIAVLCAVSGCDHRSCHAGPFKMVGVVVNISVDGGCVARVYVSSPDMGDSDEWKEPCPGLDVAADALFIYDIPAVLLHDAPHFILGYHDDNDRVGILKYSLTSDSLSLIDVPFAAHADILMAMKDGSLGLAHVDSRLTLYVWSRQIDSNGVASWTHGRVVDLKNLIPIKNTKRRPIPIGSVEGRDIIFVKTDLGVYEIDLKKLEWKERMKGEDVYSLIPYMSLYNPPERMIPGDASR</sequence>
<accession>M8BGQ2</accession>
<organism evidence="2">
    <name type="scientific">Aegilops tauschii</name>
    <name type="common">Tausch's goatgrass</name>
    <name type="synonym">Aegilops squarrosa</name>
    <dbReference type="NCBI Taxonomy" id="37682"/>
    <lineage>
        <taxon>Eukaryota</taxon>
        <taxon>Viridiplantae</taxon>
        <taxon>Streptophyta</taxon>
        <taxon>Embryophyta</taxon>
        <taxon>Tracheophyta</taxon>
        <taxon>Spermatophyta</taxon>
        <taxon>Magnoliopsida</taxon>
        <taxon>Liliopsida</taxon>
        <taxon>Poales</taxon>
        <taxon>Poaceae</taxon>
        <taxon>BOP clade</taxon>
        <taxon>Pooideae</taxon>
        <taxon>Triticodae</taxon>
        <taxon>Triticeae</taxon>
        <taxon>Triticinae</taxon>
        <taxon>Aegilops</taxon>
    </lineage>
</organism>
<evidence type="ECO:0000313" key="2">
    <source>
        <dbReference type="EnsemblPlants" id="EMT20913"/>
    </source>
</evidence>
<dbReference type="PANTHER" id="PTHR32133:SF386">
    <property type="entry name" value="F-BOX DOMAIN-CONTAINING PROTEIN"/>
    <property type="match status" value="1"/>
</dbReference>
<dbReference type="EnsemblPlants" id="EMT20913">
    <property type="protein sequence ID" value="EMT20913"/>
    <property type="gene ID" value="F775_16541"/>
</dbReference>